<organism evidence="2">
    <name type="scientific">Dissoconium aciculare CBS 342.82</name>
    <dbReference type="NCBI Taxonomy" id="1314786"/>
    <lineage>
        <taxon>Eukaryota</taxon>
        <taxon>Fungi</taxon>
        <taxon>Dikarya</taxon>
        <taxon>Ascomycota</taxon>
        <taxon>Pezizomycotina</taxon>
        <taxon>Dothideomycetes</taxon>
        <taxon>Dothideomycetidae</taxon>
        <taxon>Mycosphaerellales</taxon>
        <taxon>Dissoconiaceae</taxon>
        <taxon>Dissoconium</taxon>
    </lineage>
</organism>
<dbReference type="RefSeq" id="XP_033464393.1">
    <property type="nucleotide sequence ID" value="XM_033599100.1"/>
</dbReference>
<keyword evidence="1" id="KW-1185">Reference proteome</keyword>
<reference evidence="2" key="1">
    <citation type="submission" date="2020-01" db="EMBL/GenBank/DDBJ databases">
        <authorList>
            <consortium name="DOE Joint Genome Institute"/>
            <person name="Haridas S."/>
            <person name="Albert R."/>
            <person name="Binder M."/>
            <person name="Bloem J."/>
            <person name="Labutti K."/>
            <person name="Salamov A."/>
            <person name="Andreopoulos B."/>
            <person name="Baker S.E."/>
            <person name="Barry K."/>
            <person name="Bills G."/>
            <person name="Bluhm B.H."/>
            <person name="Cannon C."/>
            <person name="Castanera R."/>
            <person name="Culley D.E."/>
            <person name="Daum C."/>
            <person name="Ezra D."/>
            <person name="Gonzalez J.B."/>
            <person name="Henrissat B."/>
            <person name="Kuo A."/>
            <person name="Liang C."/>
            <person name="Lipzen A."/>
            <person name="Lutzoni F."/>
            <person name="Magnuson J."/>
            <person name="Mondo S."/>
            <person name="Nolan M."/>
            <person name="Ohm R."/>
            <person name="Pangilinan J."/>
            <person name="Park H.-J."/>
            <person name="Ramirez L."/>
            <person name="Alfaro M."/>
            <person name="Sun H."/>
            <person name="Tritt A."/>
            <person name="Yoshinaga Y."/>
            <person name="Zwiers L.-H."/>
            <person name="Turgeon B.G."/>
            <person name="Goodwin S.B."/>
            <person name="Spatafora J.W."/>
            <person name="Crous P.W."/>
            <person name="Grigoriev I.V."/>
        </authorList>
    </citation>
    <scope>NUCLEOTIDE SEQUENCE</scope>
    <source>
        <strain evidence="2">CBS 342.82</strain>
    </source>
</reference>
<reference evidence="2" key="3">
    <citation type="submission" date="2025-08" db="UniProtKB">
        <authorList>
            <consortium name="RefSeq"/>
        </authorList>
    </citation>
    <scope>IDENTIFICATION</scope>
    <source>
        <strain evidence="2">CBS 342.82</strain>
    </source>
</reference>
<sequence>MSRPTLVISCRAEAGLGGSFCDSSSNSCTVVCDGNCKLRRRQRAPKGNPYNPARRAAAAGAAAGAGAAPVRSVLLQFFGGRARAQWTDGNSTRTDPSEIRHLIISEPFWGEGKIAVVCIRARDRLCTYRDFAMDCSVHLSTRRREITTRETNGTRS</sequence>
<dbReference type="GeneID" id="54356899"/>
<evidence type="ECO:0000313" key="2">
    <source>
        <dbReference type="RefSeq" id="XP_033464393.1"/>
    </source>
</evidence>
<reference evidence="2" key="2">
    <citation type="submission" date="2020-04" db="EMBL/GenBank/DDBJ databases">
        <authorList>
            <consortium name="NCBI Genome Project"/>
        </authorList>
    </citation>
    <scope>NUCLEOTIDE SEQUENCE</scope>
    <source>
        <strain evidence="2">CBS 342.82</strain>
    </source>
</reference>
<proteinExistence type="predicted"/>
<evidence type="ECO:0000313" key="1">
    <source>
        <dbReference type="Proteomes" id="UP000504637"/>
    </source>
</evidence>
<dbReference type="AlphaFoldDB" id="A0A6J3MK80"/>
<dbReference type="Proteomes" id="UP000504637">
    <property type="component" value="Unplaced"/>
</dbReference>
<accession>A0A6J3MK80</accession>
<protein>
    <submittedName>
        <fullName evidence="2">Uncharacterized protein</fullName>
    </submittedName>
</protein>
<gene>
    <name evidence="2" type="ORF">K489DRAFT_13731</name>
</gene>
<name>A0A6J3MK80_9PEZI</name>